<evidence type="ECO:0000256" key="3">
    <source>
        <dbReference type="ARBA" id="ARBA00004406"/>
    </source>
</evidence>
<dbReference type="PANTHER" id="PTHR24291">
    <property type="entry name" value="CYTOCHROME P450 FAMILY 4"/>
    <property type="match status" value="1"/>
</dbReference>
<dbReference type="GO" id="GO:0005506">
    <property type="term" value="F:iron ion binding"/>
    <property type="evidence" value="ECO:0007669"/>
    <property type="project" value="InterPro"/>
</dbReference>
<comment type="cofactor">
    <cofactor evidence="1 13">
        <name>heme</name>
        <dbReference type="ChEBI" id="CHEBI:30413"/>
    </cofactor>
</comment>
<evidence type="ECO:0000256" key="14">
    <source>
        <dbReference type="RuleBase" id="RU000461"/>
    </source>
</evidence>
<proteinExistence type="inferred from homology"/>
<dbReference type="Pfam" id="PF00067">
    <property type="entry name" value="p450"/>
    <property type="match status" value="1"/>
</dbReference>
<evidence type="ECO:0000256" key="11">
    <source>
        <dbReference type="ARBA" id="ARBA00023033"/>
    </source>
</evidence>
<keyword evidence="9 14" id="KW-0560">Oxidoreductase</keyword>
<evidence type="ECO:0000256" key="2">
    <source>
        <dbReference type="ARBA" id="ARBA00004174"/>
    </source>
</evidence>
<dbReference type="InterPro" id="IPR036396">
    <property type="entry name" value="Cyt_P450_sf"/>
</dbReference>
<keyword evidence="16" id="KW-1185">Reference proteome</keyword>
<dbReference type="PROSITE" id="PS00086">
    <property type="entry name" value="CYTOCHROME_P450"/>
    <property type="match status" value="1"/>
</dbReference>
<name>A0A6P8YU31_THRPL</name>
<evidence type="ECO:0000256" key="4">
    <source>
        <dbReference type="ARBA" id="ARBA00010617"/>
    </source>
</evidence>
<protein>
    <submittedName>
        <fullName evidence="17">Probable cytochrome P450 4aa1</fullName>
    </submittedName>
</protein>
<organism evidence="17">
    <name type="scientific">Thrips palmi</name>
    <name type="common">Melon thrips</name>
    <dbReference type="NCBI Taxonomy" id="161013"/>
    <lineage>
        <taxon>Eukaryota</taxon>
        <taxon>Metazoa</taxon>
        <taxon>Ecdysozoa</taxon>
        <taxon>Arthropoda</taxon>
        <taxon>Hexapoda</taxon>
        <taxon>Insecta</taxon>
        <taxon>Pterygota</taxon>
        <taxon>Neoptera</taxon>
        <taxon>Paraneoptera</taxon>
        <taxon>Thysanoptera</taxon>
        <taxon>Terebrantia</taxon>
        <taxon>Thripoidea</taxon>
        <taxon>Thripidae</taxon>
        <taxon>Thrips</taxon>
    </lineage>
</organism>
<dbReference type="Gene3D" id="1.10.630.10">
    <property type="entry name" value="Cytochrome P450"/>
    <property type="match status" value="1"/>
</dbReference>
<evidence type="ECO:0000313" key="17">
    <source>
        <dbReference type="RefSeq" id="XP_034240621.1"/>
    </source>
</evidence>
<dbReference type="GO" id="GO:0020037">
    <property type="term" value="F:heme binding"/>
    <property type="evidence" value="ECO:0007669"/>
    <property type="project" value="InterPro"/>
</dbReference>
<keyword evidence="12 15" id="KW-0472">Membrane</keyword>
<dbReference type="PANTHER" id="PTHR24291:SF189">
    <property type="entry name" value="CYTOCHROME P450 4C3-RELATED"/>
    <property type="match status" value="1"/>
</dbReference>
<keyword evidence="15" id="KW-1133">Transmembrane helix</keyword>
<dbReference type="GeneID" id="117644938"/>
<evidence type="ECO:0000313" key="16">
    <source>
        <dbReference type="Proteomes" id="UP000515158"/>
    </source>
</evidence>
<accession>A0A6P8YU31</accession>
<dbReference type="InterPro" id="IPR017972">
    <property type="entry name" value="Cyt_P450_CS"/>
</dbReference>
<evidence type="ECO:0000256" key="15">
    <source>
        <dbReference type="SAM" id="Phobius"/>
    </source>
</evidence>
<dbReference type="SUPFAM" id="SSF48264">
    <property type="entry name" value="Cytochrome P450"/>
    <property type="match status" value="1"/>
</dbReference>
<dbReference type="InterPro" id="IPR001128">
    <property type="entry name" value="Cyt_P450"/>
</dbReference>
<evidence type="ECO:0000256" key="12">
    <source>
        <dbReference type="ARBA" id="ARBA00023136"/>
    </source>
</evidence>
<evidence type="ECO:0000256" key="5">
    <source>
        <dbReference type="ARBA" id="ARBA00022617"/>
    </source>
</evidence>
<dbReference type="RefSeq" id="XP_034240621.1">
    <property type="nucleotide sequence ID" value="XM_034384730.1"/>
</dbReference>
<dbReference type="InParanoid" id="A0A6P8YU31"/>
<keyword evidence="7" id="KW-0256">Endoplasmic reticulum</keyword>
<dbReference type="KEGG" id="tpal:117644938"/>
<keyword evidence="10 13" id="KW-0408">Iron</keyword>
<evidence type="ECO:0000256" key="7">
    <source>
        <dbReference type="ARBA" id="ARBA00022824"/>
    </source>
</evidence>
<dbReference type="OrthoDB" id="1470350at2759"/>
<dbReference type="InterPro" id="IPR002401">
    <property type="entry name" value="Cyt_P450_E_grp-I"/>
</dbReference>
<evidence type="ECO:0000256" key="13">
    <source>
        <dbReference type="PIRSR" id="PIRSR602401-1"/>
    </source>
</evidence>
<evidence type="ECO:0000256" key="8">
    <source>
        <dbReference type="ARBA" id="ARBA00022848"/>
    </source>
</evidence>
<dbReference type="AlphaFoldDB" id="A0A6P8YU31"/>
<dbReference type="Proteomes" id="UP000515158">
    <property type="component" value="Unplaced"/>
</dbReference>
<comment type="subcellular location">
    <subcellularLocation>
        <location evidence="3">Endoplasmic reticulum membrane</location>
        <topology evidence="3">Peripheral membrane protein</topology>
    </subcellularLocation>
    <subcellularLocation>
        <location evidence="2">Microsome membrane</location>
        <topology evidence="2">Peripheral membrane protein</topology>
    </subcellularLocation>
</comment>
<keyword evidence="5 13" id="KW-0349">Heme</keyword>
<reference evidence="17" key="1">
    <citation type="submission" date="2025-08" db="UniProtKB">
        <authorList>
            <consortium name="RefSeq"/>
        </authorList>
    </citation>
    <scope>IDENTIFICATION</scope>
    <source>
        <tissue evidence="17">Total insect</tissue>
    </source>
</reference>
<keyword evidence="11 14" id="KW-0503">Monooxygenase</keyword>
<keyword evidence="8" id="KW-0492">Microsome</keyword>
<dbReference type="PRINTS" id="PR00463">
    <property type="entry name" value="EP450I"/>
</dbReference>
<sequence length="510" mass="58049">MSLLTAVTGVTALAVVVGVVVLLARYLRSYLHFRKLELAIPGPPSLFLLGNALSFCVVTPDTVMRTLLAVIGGRRQITRFSLFNNLTVWLQDPEEVEEMVRSKKFADKPSFIYSLLHIIAKKGLIQLNGAEWKAHRKWLQPGFNVNVLHRFVDIFSEEGRAFVERVEADRDVDVITNLKKASVRNFLRTSMSSDTSEYEDEAMDCCAFLELFLRSINNRSFNPILWSDRVFAWTPLGKRVHKDKQVIDKLCNRFIEKKRAEIGSFKNDSDFEQARKTLMDIMLDPPTGSQELTEGNAILDEFITFFGANVETTVSALGWTLKVLSLLPDVQQRVHAELDSVFGDSDRSVSVEDLAELQYLNRVIKEVMRMFPAIPFIGRHCYEETKLCGHTIPAGTPVFISIYGVHRDPRHWDRPEQFDPDRFLPERSKDRHPCAYMPFSMGPRKCIGDTYAVMNMTTFLATALRDLEVLPVGDHKDLQSLTDNMTFDLSSHLVGGTRVRFRRRGAKAAH</sequence>
<dbReference type="GO" id="GO:0016705">
    <property type="term" value="F:oxidoreductase activity, acting on paired donors, with incorporation or reduction of molecular oxygen"/>
    <property type="evidence" value="ECO:0007669"/>
    <property type="project" value="InterPro"/>
</dbReference>
<feature type="binding site" description="axial binding residue" evidence="13">
    <location>
        <position position="446"/>
    </location>
    <ligand>
        <name>heme</name>
        <dbReference type="ChEBI" id="CHEBI:30413"/>
    </ligand>
    <ligandPart>
        <name>Fe</name>
        <dbReference type="ChEBI" id="CHEBI:18248"/>
    </ligandPart>
</feature>
<keyword evidence="6 13" id="KW-0479">Metal-binding</keyword>
<evidence type="ECO:0000256" key="6">
    <source>
        <dbReference type="ARBA" id="ARBA00022723"/>
    </source>
</evidence>
<evidence type="ECO:0000256" key="9">
    <source>
        <dbReference type="ARBA" id="ARBA00023002"/>
    </source>
</evidence>
<gene>
    <name evidence="17" type="primary">LOC117644938</name>
</gene>
<keyword evidence="15" id="KW-0812">Transmembrane</keyword>
<evidence type="ECO:0000256" key="1">
    <source>
        <dbReference type="ARBA" id="ARBA00001971"/>
    </source>
</evidence>
<dbReference type="GO" id="GO:0005789">
    <property type="term" value="C:endoplasmic reticulum membrane"/>
    <property type="evidence" value="ECO:0007669"/>
    <property type="project" value="UniProtKB-SubCell"/>
</dbReference>
<feature type="transmembrane region" description="Helical" evidence="15">
    <location>
        <begin position="6"/>
        <end position="27"/>
    </location>
</feature>
<dbReference type="PRINTS" id="PR00385">
    <property type="entry name" value="P450"/>
</dbReference>
<dbReference type="GO" id="GO:0004497">
    <property type="term" value="F:monooxygenase activity"/>
    <property type="evidence" value="ECO:0007669"/>
    <property type="project" value="UniProtKB-KW"/>
</dbReference>
<dbReference type="InterPro" id="IPR050196">
    <property type="entry name" value="Cytochrome_P450_Monoox"/>
</dbReference>
<comment type="similarity">
    <text evidence="4 14">Belongs to the cytochrome P450 family.</text>
</comment>
<evidence type="ECO:0000256" key="10">
    <source>
        <dbReference type="ARBA" id="ARBA00023004"/>
    </source>
</evidence>